<sequence length="89" mass="9550">MRITTSSAVALLVGLCTALIGLGLYREAQLRNAEIRTAESEASNLARSLLQHAEESIELADTALIGIVHRLESDGLARRRSPACKAFST</sequence>
<dbReference type="KEGG" id="phr:C6569_15975"/>
<dbReference type="EMBL" id="CP027668">
    <property type="protein sequence ID" value="AVO46431.1"/>
    <property type="molecule type" value="Genomic_DNA"/>
</dbReference>
<organism evidence="1 2">
    <name type="scientific">Phreatobacter cathodiphilus</name>
    <dbReference type="NCBI Taxonomy" id="1868589"/>
    <lineage>
        <taxon>Bacteria</taxon>
        <taxon>Pseudomonadati</taxon>
        <taxon>Pseudomonadota</taxon>
        <taxon>Alphaproteobacteria</taxon>
        <taxon>Hyphomicrobiales</taxon>
        <taxon>Phreatobacteraceae</taxon>
        <taxon>Phreatobacter</taxon>
    </lineage>
</organism>
<proteinExistence type="predicted"/>
<gene>
    <name evidence="1" type="ORF">C6569_15975</name>
</gene>
<name>A0A2S0NEQ6_9HYPH</name>
<accession>A0A2S0NEQ6</accession>
<dbReference type="AlphaFoldDB" id="A0A2S0NEQ6"/>
<evidence type="ECO:0000313" key="2">
    <source>
        <dbReference type="Proteomes" id="UP000237889"/>
    </source>
</evidence>
<keyword evidence="2" id="KW-1185">Reference proteome</keyword>
<dbReference type="Gene3D" id="3.30.450.20">
    <property type="entry name" value="PAS domain"/>
    <property type="match status" value="1"/>
</dbReference>
<evidence type="ECO:0000313" key="1">
    <source>
        <dbReference type="EMBL" id="AVO46431.1"/>
    </source>
</evidence>
<protein>
    <submittedName>
        <fullName evidence="1">Uncharacterized protein</fullName>
    </submittedName>
</protein>
<reference evidence="1 2" key="1">
    <citation type="submission" date="2018-03" db="EMBL/GenBank/DDBJ databases">
        <title>Genome sequencing of Phreatobacter sp.</title>
        <authorList>
            <person name="Kim S.-J."/>
            <person name="Heo J."/>
            <person name="Kwon S.-W."/>
        </authorList>
    </citation>
    <scope>NUCLEOTIDE SEQUENCE [LARGE SCALE GENOMIC DNA]</scope>
    <source>
        <strain evidence="1 2">S-12</strain>
    </source>
</reference>
<dbReference type="Proteomes" id="UP000237889">
    <property type="component" value="Chromosome"/>
</dbReference>